<dbReference type="GO" id="GO:0008270">
    <property type="term" value="F:zinc ion binding"/>
    <property type="evidence" value="ECO:0007669"/>
    <property type="project" value="UniProtKB-KW"/>
</dbReference>
<evidence type="ECO:0000259" key="5">
    <source>
        <dbReference type="SMART" id="SM01253"/>
    </source>
</evidence>
<dbReference type="InterPro" id="IPR014722">
    <property type="entry name" value="Rib_uL2_dom2"/>
</dbReference>
<dbReference type="Proteomes" id="UP000001307">
    <property type="component" value="Unassembled WGS sequence"/>
</dbReference>
<dbReference type="InterPro" id="IPR041330">
    <property type="entry name" value="KN17_SH3"/>
</dbReference>
<dbReference type="AlphaFoldDB" id="E4XGS9"/>
<feature type="domain" description="DNA/RNA-binding protein Kin17 WH-like" evidence="5">
    <location>
        <begin position="53"/>
        <end position="184"/>
    </location>
</feature>
<dbReference type="PANTHER" id="PTHR12805:SF0">
    <property type="entry name" value="DNA_RNA-BINDING PROTEIN KIN17"/>
    <property type="match status" value="1"/>
</dbReference>
<protein>
    <recommendedName>
        <fullName evidence="5">DNA/RNA-binding protein Kin17 WH-like domain-containing protein</fullName>
    </recommendedName>
</protein>
<dbReference type="Pfam" id="PF10357">
    <property type="entry name" value="WH_KIN17"/>
    <property type="match status" value="1"/>
</dbReference>
<dbReference type="InterPro" id="IPR041995">
    <property type="entry name" value="KOW_KIN17"/>
</dbReference>
<dbReference type="InterPro" id="IPR037321">
    <property type="entry name" value="KIN17-like"/>
</dbReference>
<evidence type="ECO:0000313" key="6">
    <source>
        <dbReference type="EMBL" id="CBY09877.1"/>
    </source>
</evidence>
<dbReference type="SMART" id="SM01253">
    <property type="entry name" value="Kin17_mid"/>
    <property type="match status" value="1"/>
</dbReference>
<dbReference type="Pfam" id="PF25092">
    <property type="entry name" value="SH3_KIN17_C"/>
    <property type="match status" value="1"/>
</dbReference>
<dbReference type="GO" id="GO:0006260">
    <property type="term" value="P:DNA replication"/>
    <property type="evidence" value="ECO:0007669"/>
    <property type="project" value="TreeGrafter"/>
</dbReference>
<dbReference type="PANTHER" id="PTHR12805">
    <property type="entry name" value="KIN17 KIN, ANTIGENIC DETERMINANT OF RECA PROTEIN HOMOLOG"/>
    <property type="match status" value="1"/>
</dbReference>
<evidence type="ECO:0000256" key="4">
    <source>
        <dbReference type="ARBA" id="ARBA00022833"/>
    </source>
</evidence>
<dbReference type="FunFam" id="1.10.10.2030:FF:000001">
    <property type="entry name" value="DNA/RNA-binding protein KIN17, putative"/>
    <property type="match status" value="1"/>
</dbReference>
<comment type="similarity">
    <text evidence="1">Belongs to the KIN17 family.</text>
</comment>
<dbReference type="GO" id="GO:0005634">
    <property type="term" value="C:nucleus"/>
    <property type="evidence" value="ECO:0007669"/>
    <property type="project" value="TreeGrafter"/>
</dbReference>
<evidence type="ECO:0000256" key="3">
    <source>
        <dbReference type="ARBA" id="ARBA00022771"/>
    </source>
</evidence>
<dbReference type="Gene3D" id="2.30.30.140">
    <property type="match status" value="1"/>
</dbReference>
<dbReference type="GO" id="GO:0006974">
    <property type="term" value="P:DNA damage response"/>
    <property type="evidence" value="ECO:0007669"/>
    <property type="project" value="TreeGrafter"/>
</dbReference>
<dbReference type="InterPro" id="IPR038254">
    <property type="entry name" value="KIN17_WH-like_sf"/>
</dbReference>
<dbReference type="Pfam" id="PF18131">
    <property type="entry name" value="KN17_SH3"/>
    <property type="match status" value="1"/>
</dbReference>
<dbReference type="FunCoup" id="E4XGS9">
    <property type="interactions" value="682"/>
</dbReference>
<dbReference type="GO" id="GO:0003690">
    <property type="term" value="F:double-stranded DNA binding"/>
    <property type="evidence" value="ECO:0007669"/>
    <property type="project" value="TreeGrafter"/>
</dbReference>
<dbReference type="OrthoDB" id="10266249at2759"/>
<reference evidence="6" key="1">
    <citation type="journal article" date="2010" name="Science">
        <title>Plasticity of animal genome architecture unmasked by rapid evolution of a pelagic tunicate.</title>
        <authorList>
            <person name="Denoeud F."/>
            <person name="Henriet S."/>
            <person name="Mungpakdee S."/>
            <person name="Aury J.M."/>
            <person name="Da Silva C."/>
            <person name="Brinkmann H."/>
            <person name="Mikhaleva J."/>
            <person name="Olsen L.C."/>
            <person name="Jubin C."/>
            <person name="Canestro C."/>
            <person name="Bouquet J.M."/>
            <person name="Danks G."/>
            <person name="Poulain J."/>
            <person name="Campsteijn C."/>
            <person name="Adamski M."/>
            <person name="Cross I."/>
            <person name="Yadetie F."/>
            <person name="Muffato M."/>
            <person name="Louis A."/>
            <person name="Butcher S."/>
            <person name="Tsagkogeorga G."/>
            <person name="Konrad A."/>
            <person name="Singh S."/>
            <person name="Jensen M.F."/>
            <person name="Cong E.H."/>
            <person name="Eikeseth-Otteraa H."/>
            <person name="Noel B."/>
            <person name="Anthouard V."/>
            <person name="Porcel B.M."/>
            <person name="Kachouri-Lafond R."/>
            <person name="Nishino A."/>
            <person name="Ugolini M."/>
            <person name="Chourrout P."/>
            <person name="Nishida H."/>
            <person name="Aasland R."/>
            <person name="Huzurbazar S."/>
            <person name="Westhof E."/>
            <person name="Delsuc F."/>
            <person name="Lehrach H."/>
            <person name="Reinhardt R."/>
            <person name="Weissenbach J."/>
            <person name="Roy S.W."/>
            <person name="Artiguenave F."/>
            <person name="Postlethwait J.H."/>
            <person name="Manak J.R."/>
            <person name="Thompson E.M."/>
            <person name="Jaillon O."/>
            <person name="Du Pasquier L."/>
            <person name="Boudinot P."/>
            <person name="Liberles D.A."/>
            <person name="Volff J.N."/>
            <person name="Philippe H."/>
            <person name="Lenhard B."/>
            <person name="Roest Crollius H."/>
            <person name="Wincker P."/>
            <person name="Chourrout D."/>
        </authorList>
    </citation>
    <scope>NUCLEOTIDE SEQUENCE [LARGE SCALE GENOMIC DNA]</scope>
</reference>
<dbReference type="Pfam" id="PF25095">
    <property type="entry name" value="C2H2-zf_KIN17"/>
    <property type="match status" value="1"/>
</dbReference>
<evidence type="ECO:0000256" key="2">
    <source>
        <dbReference type="ARBA" id="ARBA00022723"/>
    </source>
</evidence>
<proteinExistence type="inferred from homology"/>
<name>E4XGS9_OIKDI</name>
<dbReference type="InterPro" id="IPR019447">
    <property type="entry name" value="DNA/RNA-bd_Kin17_WH-like_dom"/>
</dbReference>
<dbReference type="EMBL" id="FN653049">
    <property type="protein sequence ID" value="CBY09877.1"/>
    <property type="molecule type" value="Genomic_DNA"/>
</dbReference>
<keyword evidence="2" id="KW-0479">Metal-binding</keyword>
<keyword evidence="3" id="KW-0863">Zinc-finger</keyword>
<accession>E4XGS9</accession>
<dbReference type="Gene3D" id="2.30.30.30">
    <property type="match status" value="1"/>
</dbReference>
<organism evidence="6">
    <name type="scientific">Oikopleura dioica</name>
    <name type="common">Tunicate</name>
    <dbReference type="NCBI Taxonomy" id="34765"/>
    <lineage>
        <taxon>Eukaryota</taxon>
        <taxon>Metazoa</taxon>
        <taxon>Chordata</taxon>
        <taxon>Tunicata</taxon>
        <taxon>Appendicularia</taxon>
        <taxon>Copelata</taxon>
        <taxon>Oikopleuridae</taxon>
        <taxon>Oikopleura</taxon>
    </lineage>
</organism>
<evidence type="ECO:0000313" key="7">
    <source>
        <dbReference type="Proteomes" id="UP000001307"/>
    </source>
</evidence>
<keyword evidence="7" id="KW-1185">Reference proteome</keyword>
<dbReference type="InterPro" id="IPR056767">
    <property type="entry name" value="C2H2-Znf_KIN17"/>
</dbReference>
<gene>
    <name evidence="6" type="ORF">GSOID_T00010694001</name>
</gene>
<dbReference type="Gene3D" id="1.10.10.2030">
    <property type="entry name" value="DNA/RNA-binding protein Kin17, conserved domain"/>
    <property type="match status" value="1"/>
</dbReference>
<evidence type="ECO:0000256" key="1">
    <source>
        <dbReference type="ARBA" id="ARBA00008517"/>
    </source>
</evidence>
<sequence>MGKKPEAGTPKALSNAMKSKGMQKLRFFCQLCQKQCRDENGFKCHLMSEGHQRQMLLCADDPGHLNRVTSEFSADFLGGFLQILRLSYAGQRVSANKVYQDYISDRNHTHMNATRWHTLSGFVQWLGKTGYCKIDFVEEKNQWFLEYVDNSPETLQRKAEQEKLKKARKDDMERQQDAITEMVERGKQREIEKGLLKIESVATELQRTESDAPIKVNLGLKKLTQSSAAPYQNPFDNLKRKAIENAIEKRKAIKQEPEIKQEPGIKQEPVEKVTEEKWIHKSIVVKVLNKKLGDSFYKQKGFIQKTEDFMAVVKMIESGKRAKIDQEDLDTVIPSVGREVVILVGKYRGEVATLKEIHQSKFKATVKFGDKYRDFQYEHISKFYSSDK</sequence>
<dbReference type="InParanoid" id="E4XGS9"/>
<keyword evidence="4" id="KW-0862">Zinc</keyword>